<dbReference type="OrthoDB" id="3440400at2759"/>
<dbReference type="Proteomes" id="UP000091967">
    <property type="component" value="Unassembled WGS sequence"/>
</dbReference>
<name>A0A1B8B6D2_FUSPO</name>
<accession>A0A1B8B6D2</accession>
<feature type="chain" id="PRO_5008603613" description="Pathogenicity protein" evidence="1">
    <location>
        <begin position="18"/>
        <end position="97"/>
    </location>
</feature>
<dbReference type="AlphaFoldDB" id="A0A1B8B6D2"/>
<evidence type="ECO:0000256" key="1">
    <source>
        <dbReference type="SAM" id="SignalP"/>
    </source>
</evidence>
<proteinExistence type="predicted"/>
<sequence>MKFSIVSTALLAQGIVAMPWSSQKGIKANGDEITVRIKVTDHSGHRLTPKPFKGLKTLPVCWATCFPDAPDCPEGWEATDTGNGCWSCCRDSDAMDL</sequence>
<comment type="caution">
    <text evidence="2">The sequence shown here is derived from an EMBL/GenBank/DDBJ whole genome shotgun (WGS) entry which is preliminary data.</text>
</comment>
<evidence type="ECO:0000313" key="3">
    <source>
        <dbReference type="Proteomes" id="UP000091967"/>
    </source>
</evidence>
<dbReference type="OMA" id="ICCDICA"/>
<organism evidence="2 3">
    <name type="scientific">Fusarium poae</name>
    <dbReference type="NCBI Taxonomy" id="36050"/>
    <lineage>
        <taxon>Eukaryota</taxon>
        <taxon>Fungi</taxon>
        <taxon>Dikarya</taxon>
        <taxon>Ascomycota</taxon>
        <taxon>Pezizomycotina</taxon>
        <taxon>Sordariomycetes</taxon>
        <taxon>Hypocreomycetidae</taxon>
        <taxon>Hypocreales</taxon>
        <taxon>Nectriaceae</taxon>
        <taxon>Fusarium</taxon>
    </lineage>
</organism>
<keyword evidence="3" id="KW-1185">Reference proteome</keyword>
<feature type="signal peptide" evidence="1">
    <location>
        <begin position="1"/>
        <end position="17"/>
    </location>
</feature>
<keyword evidence="1" id="KW-0732">Signal</keyword>
<reference evidence="2 3" key="1">
    <citation type="submission" date="2016-06" db="EMBL/GenBank/DDBJ databases">
        <title>Living apart together: crosstalk between the core and supernumerary genomes in a fungal plant pathogen.</title>
        <authorList>
            <person name="Vanheule A."/>
            <person name="Audenaert K."/>
            <person name="Warris S."/>
            <person name="Van De Geest H."/>
            <person name="Schijlen E."/>
            <person name="Hofte M."/>
            <person name="De Saeger S."/>
            <person name="Haesaert G."/>
            <person name="Waalwijk C."/>
            <person name="Van Der Lee T."/>
        </authorList>
    </citation>
    <scope>NUCLEOTIDE SEQUENCE [LARGE SCALE GENOMIC DNA]</scope>
    <source>
        <strain evidence="2 3">2516</strain>
    </source>
</reference>
<evidence type="ECO:0008006" key="4">
    <source>
        <dbReference type="Google" id="ProtNLM"/>
    </source>
</evidence>
<gene>
    <name evidence="2" type="ORF">FPOA_02207</name>
</gene>
<evidence type="ECO:0000313" key="2">
    <source>
        <dbReference type="EMBL" id="OBS28266.1"/>
    </source>
</evidence>
<protein>
    <recommendedName>
        <fullName evidence="4">Pathogenicity protein</fullName>
    </recommendedName>
</protein>
<dbReference type="EMBL" id="LYXU01000001">
    <property type="protein sequence ID" value="OBS28266.1"/>
    <property type="molecule type" value="Genomic_DNA"/>
</dbReference>